<proteinExistence type="predicted"/>
<keyword evidence="5" id="KW-1185">Reference proteome</keyword>
<name>A0ABR3EM12_9AGAR</name>
<comment type="caution">
    <text evidence="4">The sequence shown here is derived from an EMBL/GenBank/DDBJ whole genome shotgun (WGS) entry which is preliminary data.</text>
</comment>
<keyword evidence="2" id="KW-0732">Signal</keyword>
<organism evidence="4 5">
    <name type="scientific">Marasmius crinis-equi</name>
    <dbReference type="NCBI Taxonomy" id="585013"/>
    <lineage>
        <taxon>Eukaryota</taxon>
        <taxon>Fungi</taxon>
        <taxon>Dikarya</taxon>
        <taxon>Basidiomycota</taxon>
        <taxon>Agaricomycotina</taxon>
        <taxon>Agaricomycetes</taxon>
        <taxon>Agaricomycetidae</taxon>
        <taxon>Agaricales</taxon>
        <taxon>Marasmiineae</taxon>
        <taxon>Marasmiaceae</taxon>
        <taxon>Marasmius</taxon>
    </lineage>
</organism>
<dbReference type="PROSITE" id="PS50994">
    <property type="entry name" value="INTEGRASE"/>
    <property type="match status" value="1"/>
</dbReference>
<accession>A0ABR3EM12</accession>
<dbReference type="SUPFAM" id="SSF53098">
    <property type="entry name" value="Ribonuclease H-like"/>
    <property type="match status" value="1"/>
</dbReference>
<dbReference type="PANTHER" id="PTHR46791">
    <property type="entry name" value="EXPRESSED PROTEIN"/>
    <property type="match status" value="1"/>
</dbReference>
<sequence length="579" mass="66361">MAPQRFLTALYLFAAFLLFGVASQPNSALQIRTIRTAYQELGTRVNRALRIQVGDTTQLVRQQESAERLLSSVEQRGHLFDADELNTIVSSIHEMLRALEEAQEVSRDIVEHQPVVATHLVHTGNRGRPRKELDPFILQTGLNYRGPTHLGPIFDCSPRTVRRRALEYGLVEPCPPVYVVYEDPETGELVRFYRSSTAPMSDLTDDELDAMLGHILEIFPAFGRRMILGHLKHLGHHVPRERVRESYERVTGAPAHLTYRPVDRRRYRVGGPNSLWHHDGQHGLIRWRVVIHAFVDGFSRMVMAIQANDNNRADTVLHLFMDGIQSHGTPSRVRGDHGGENLGVARYMEENFGVERGSYIWGRSVHNIRIERLWRDVTRGFGIKWYNFFYDLEVGHGLRPDVDTHIWLLHALFLASIDQDALEWAGAWNSHKLRLRNERDRSPEDFWFFGVLEEGLRGPDGIMDASGIFQGLEEDVGELAAYGVDWEDLANPELLHHHNNHNPNEIENLDGIRTRQPPHLSLVEVPTFESPFTTQEQADIFQEALIAMPEYHSREMDDRRSLWSRALALLVDILQVSVP</sequence>
<protein>
    <recommendedName>
        <fullName evidence="3">Integrase catalytic domain-containing protein</fullName>
    </recommendedName>
</protein>
<dbReference type="InterPro" id="IPR058913">
    <property type="entry name" value="Integrase_dom_put"/>
</dbReference>
<dbReference type="EMBL" id="JBAHYK010003126">
    <property type="protein sequence ID" value="KAL0563888.1"/>
    <property type="molecule type" value="Genomic_DNA"/>
</dbReference>
<evidence type="ECO:0000259" key="3">
    <source>
        <dbReference type="PROSITE" id="PS50994"/>
    </source>
</evidence>
<dbReference type="InterPro" id="IPR001584">
    <property type="entry name" value="Integrase_cat-core"/>
</dbReference>
<feature type="signal peptide" evidence="2">
    <location>
        <begin position="1"/>
        <end position="23"/>
    </location>
</feature>
<dbReference type="Gene3D" id="3.30.420.10">
    <property type="entry name" value="Ribonuclease H-like superfamily/Ribonuclease H"/>
    <property type="match status" value="1"/>
</dbReference>
<feature type="domain" description="Integrase catalytic" evidence="3">
    <location>
        <begin position="268"/>
        <end position="451"/>
    </location>
</feature>
<keyword evidence="1" id="KW-0694">RNA-binding</keyword>
<evidence type="ECO:0000256" key="2">
    <source>
        <dbReference type="SAM" id="SignalP"/>
    </source>
</evidence>
<reference evidence="4 5" key="1">
    <citation type="submission" date="2024-02" db="EMBL/GenBank/DDBJ databases">
        <title>A draft genome for the cacao thread blight pathogen Marasmius crinis-equi.</title>
        <authorList>
            <person name="Cohen S.P."/>
            <person name="Baruah I.K."/>
            <person name="Amoako-Attah I."/>
            <person name="Bukari Y."/>
            <person name="Meinhardt L.W."/>
            <person name="Bailey B.A."/>
        </authorList>
    </citation>
    <scope>NUCLEOTIDE SEQUENCE [LARGE SCALE GENOMIC DNA]</scope>
    <source>
        <strain evidence="4 5">GH-76</strain>
    </source>
</reference>
<evidence type="ECO:0000313" key="4">
    <source>
        <dbReference type="EMBL" id="KAL0563888.1"/>
    </source>
</evidence>
<evidence type="ECO:0000256" key="1">
    <source>
        <dbReference type="ARBA" id="ARBA00022884"/>
    </source>
</evidence>
<dbReference type="InterPro" id="IPR036397">
    <property type="entry name" value="RNaseH_sf"/>
</dbReference>
<feature type="chain" id="PRO_5045045057" description="Integrase catalytic domain-containing protein" evidence="2">
    <location>
        <begin position="24"/>
        <end position="579"/>
    </location>
</feature>
<evidence type="ECO:0000313" key="5">
    <source>
        <dbReference type="Proteomes" id="UP001465976"/>
    </source>
</evidence>
<gene>
    <name evidence="4" type="ORF">V5O48_018175</name>
</gene>
<dbReference type="InterPro" id="IPR012337">
    <property type="entry name" value="RNaseH-like_sf"/>
</dbReference>
<dbReference type="Pfam" id="PF24764">
    <property type="entry name" value="rva_4"/>
    <property type="match status" value="1"/>
</dbReference>
<dbReference type="Proteomes" id="UP001465976">
    <property type="component" value="Unassembled WGS sequence"/>
</dbReference>
<dbReference type="PANTHER" id="PTHR46791:SF5">
    <property type="entry name" value="CLR5 DOMAIN-CONTAINING PROTEIN-RELATED"/>
    <property type="match status" value="1"/>
</dbReference>